<dbReference type="Gene3D" id="3.40.50.720">
    <property type="entry name" value="NAD(P)-binding Rossmann-like Domain"/>
    <property type="match status" value="1"/>
</dbReference>
<dbReference type="AlphaFoldDB" id="A0A127JWN7"/>
<evidence type="ECO:0000256" key="2">
    <source>
        <dbReference type="ARBA" id="ARBA00023002"/>
    </source>
</evidence>
<dbReference type="GO" id="GO:0016491">
    <property type="term" value="F:oxidoreductase activity"/>
    <property type="evidence" value="ECO:0007669"/>
    <property type="project" value="UniProtKB-KW"/>
</dbReference>
<dbReference type="PROSITE" id="PS00061">
    <property type="entry name" value="ADH_SHORT"/>
    <property type="match status" value="1"/>
</dbReference>
<comment type="similarity">
    <text evidence="1">Belongs to the short-chain dehydrogenases/reductases (SDR) family.</text>
</comment>
<gene>
    <name evidence="3" type="ORF">UC35_18280</name>
</gene>
<dbReference type="InterPro" id="IPR036291">
    <property type="entry name" value="NAD(P)-bd_dom_sf"/>
</dbReference>
<dbReference type="NCBIfam" id="NF005489">
    <property type="entry name" value="PRK07102.1"/>
    <property type="match status" value="1"/>
</dbReference>
<dbReference type="EMBL" id="CP010951">
    <property type="protein sequence ID" value="AMO24428.1"/>
    <property type="molecule type" value="Genomic_DNA"/>
</dbReference>
<sequence>MNILIVGATSAIAEATARLWAAEGHRIMLLGRRRNRLESIADDLRVRGAGLALCETFDATEFEAHERVVDRSLDALGSIDLVLVAHGSLGNQRACERDFSEAHHEYAVNALSVISLLTHIANRMETQGRGAIAVIGSVAGDRGRQSNYVYGSAKAAVDVFVQGLRNRLHRAGVHVMLVKPGLIDTPMTAGFRKGVLWSAPDAVARSIVRGLARRRNVVYAPSFWRPLMAVIRSIPEPLFKTLSL</sequence>
<dbReference type="Proteomes" id="UP000070433">
    <property type="component" value="Chromosome"/>
</dbReference>
<dbReference type="SUPFAM" id="SSF51735">
    <property type="entry name" value="NAD(P)-binding Rossmann-fold domains"/>
    <property type="match status" value="1"/>
</dbReference>
<dbReference type="InterPro" id="IPR002347">
    <property type="entry name" value="SDR_fam"/>
</dbReference>
<protein>
    <submittedName>
        <fullName evidence="3">Short-chain dehydrogenase</fullName>
    </submittedName>
</protein>
<dbReference type="GO" id="GO:0016020">
    <property type="term" value="C:membrane"/>
    <property type="evidence" value="ECO:0007669"/>
    <property type="project" value="TreeGrafter"/>
</dbReference>
<dbReference type="Pfam" id="PF00106">
    <property type="entry name" value="adh_short"/>
    <property type="match status" value="1"/>
</dbReference>
<proteinExistence type="inferred from homology"/>
<keyword evidence="2" id="KW-0560">Oxidoreductase</keyword>
<reference evidence="3 4" key="1">
    <citation type="journal article" date="2014" name="Int. J. Syst. Evol. Microbiol.">
        <title>Ramlibacter solisilvae sp. nov., isolated from forest soil, and emended description of the genus Ramlibacter.</title>
        <authorList>
            <person name="Lee H.J."/>
            <person name="Lee S.H."/>
            <person name="Lee S.S."/>
            <person name="Lee J.S."/>
            <person name="Kim Y."/>
            <person name="Kim S.C."/>
            <person name="Jeon C.O."/>
        </authorList>
    </citation>
    <scope>NUCLEOTIDE SEQUENCE [LARGE SCALE GENOMIC DNA]</scope>
    <source>
        <strain evidence="3 4">5-10</strain>
    </source>
</reference>
<dbReference type="RefSeq" id="WP_061502202.1">
    <property type="nucleotide sequence ID" value="NZ_CP010951.1"/>
</dbReference>
<name>A0A127JWN7_9BURK</name>
<dbReference type="OrthoDB" id="335726at2"/>
<accession>A0A127JWN7</accession>
<keyword evidence="4" id="KW-1185">Reference proteome</keyword>
<dbReference type="PATRIC" id="fig|94132.3.peg.3736"/>
<dbReference type="PRINTS" id="PR00081">
    <property type="entry name" value="GDHRDH"/>
</dbReference>
<dbReference type="PANTHER" id="PTHR44196:SF1">
    <property type="entry name" value="DEHYDROGENASE_REDUCTASE SDR FAMILY MEMBER 7B"/>
    <property type="match status" value="1"/>
</dbReference>
<dbReference type="InterPro" id="IPR020904">
    <property type="entry name" value="Sc_DH/Rdtase_CS"/>
</dbReference>
<evidence type="ECO:0000313" key="4">
    <source>
        <dbReference type="Proteomes" id="UP000070433"/>
    </source>
</evidence>
<evidence type="ECO:0000256" key="1">
    <source>
        <dbReference type="ARBA" id="ARBA00006484"/>
    </source>
</evidence>
<organism evidence="3 4">
    <name type="scientific">Ramlibacter tataouinensis</name>
    <dbReference type="NCBI Taxonomy" id="94132"/>
    <lineage>
        <taxon>Bacteria</taxon>
        <taxon>Pseudomonadati</taxon>
        <taxon>Pseudomonadota</taxon>
        <taxon>Betaproteobacteria</taxon>
        <taxon>Burkholderiales</taxon>
        <taxon>Comamonadaceae</taxon>
        <taxon>Ramlibacter</taxon>
    </lineage>
</organism>
<evidence type="ECO:0000313" key="3">
    <source>
        <dbReference type="EMBL" id="AMO24428.1"/>
    </source>
</evidence>
<dbReference type="PANTHER" id="PTHR44196">
    <property type="entry name" value="DEHYDROGENASE/REDUCTASE SDR FAMILY MEMBER 7B"/>
    <property type="match status" value="1"/>
</dbReference>